<feature type="active site" description="Charge relay system" evidence="2">
    <location>
        <position position="223"/>
    </location>
</feature>
<sequence length="249" mass="28040">MINVKSPNPIFLENEEATSAVLLLHSFTGTVRDVKLLANKLHKVGYTCLVPPYRGHGLLLPELMSYDTDDWWEDVQAAYQQLRDKGYQHIHVMGVSLGGLYSLKLAEHFEVGSLVVMSTPHKKGDAGLQGRLKHYGQRMGDLIGLDEATIKAHLAQIEDYDESLELFQAMVNDIMTNLDRIQAPIAIKYGEQDEAAYEQSANYIYEHITHSQKAIQSYSNAGHLMTQGKDHQAVEQDIIDFLAHIEAEY</sequence>
<protein>
    <submittedName>
        <fullName evidence="4">Carboxylesterase</fullName>
    </submittedName>
</protein>
<evidence type="ECO:0000313" key="5">
    <source>
        <dbReference type="Proteomes" id="UP000242712"/>
    </source>
</evidence>
<evidence type="ECO:0000313" key="4">
    <source>
        <dbReference type="EMBL" id="POA08628.1"/>
    </source>
</evidence>
<proteinExistence type="predicted"/>
<dbReference type="InterPro" id="IPR000073">
    <property type="entry name" value="AB_hydrolase_1"/>
</dbReference>
<dbReference type="Pfam" id="PF12697">
    <property type="entry name" value="Abhydrolase_6"/>
    <property type="match status" value="1"/>
</dbReference>
<dbReference type="InterPro" id="IPR029058">
    <property type="entry name" value="AB_hydrolase_fold"/>
</dbReference>
<dbReference type="GO" id="GO:0016020">
    <property type="term" value="C:membrane"/>
    <property type="evidence" value="ECO:0007669"/>
    <property type="project" value="TreeGrafter"/>
</dbReference>
<dbReference type="GeneID" id="98298908"/>
<dbReference type="PANTHER" id="PTHR43798:SF31">
    <property type="entry name" value="AB HYDROLASE SUPERFAMILY PROTEIN YCLE"/>
    <property type="match status" value="1"/>
</dbReference>
<name>A0A2K4FB82_9STAP</name>
<dbReference type="SUPFAM" id="SSF53474">
    <property type="entry name" value="alpha/beta-Hydrolases"/>
    <property type="match status" value="1"/>
</dbReference>
<keyword evidence="5" id="KW-1185">Reference proteome</keyword>
<dbReference type="Proteomes" id="UP000242712">
    <property type="component" value="Unassembled WGS sequence"/>
</dbReference>
<gene>
    <name evidence="4" type="ORF">CD039_11215</name>
</gene>
<organism evidence="4 5">
    <name type="scientific">Staphylococcus argensis</name>
    <dbReference type="NCBI Taxonomy" id="1607738"/>
    <lineage>
        <taxon>Bacteria</taxon>
        <taxon>Bacillati</taxon>
        <taxon>Bacillota</taxon>
        <taxon>Bacilli</taxon>
        <taxon>Bacillales</taxon>
        <taxon>Staphylococcaceae</taxon>
        <taxon>Staphylococcus</taxon>
    </lineage>
</organism>
<evidence type="ECO:0000259" key="3">
    <source>
        <dbReference type="Pfam" id="PF12697"/>
    </source>
</evidence>
<dbReference type="PANTHER" id="PTHR43798">
    <property type="entry name" value="MONOACYLGLYCEROL LIPASE"/>
    <property type="match status" value="1"/>
</dbReference>
<dbReference type="OrthoDB" id="9800213at2"/>
<dbReference type="EMBL" id="PPPX01000016">
    <property type="protein sequence ID" value="POA08628.1"/>
    <property type="molecule type" value="Genomic_DNA"/>
</dbReference>
<dbReference type="InterPro" id="IPR050266">
    <property type="entry name" value="AB_hydrolase_sf"/>
</dbReference>
<feature type="active site" description="Nucleophile" evidence="2">
    <location>
        <position position="96"/>
    </location>
</feature>
<feature type="domain" description="AB hydrolase-1" evidence="3">
    <location>
        <begin position="21"/>
        <end position="156"/>
    </location>
</feature>
<dbReference type="PIRSF" id="PIRSF017388">
    <property type="entry name" value="Esterase_lipase"/>
    <property type="match status" value="1"/>
</dbReference>
<accession>A0A2K4FB82</accession>
<dbReference type="GO" id="GO:0052689">
    <property type="term" value="F:carboxylic ester hydrolase activity"/>
    <property type="evidence" value="ECO:0007669"/>
    <property type="project" value="InterPro"/>
</dbReference>
<dbReference type="Gene3D" id="3.40.50.1820">
    <property type="entry name" value="alpha/beta hydrolase"/>
    <property type="match status" value="1"/>
</dbReference>
<dbReference type="InterPro" id="IPR012354">
    <property type="entry name" value="Esterase_lipase"/>
</dbReference>
<reference evidence="4 5" key="1">
    <citation type="submission" date="2017-08" db="EMBL/GenBank/DDBJ databases">
        <title>Draft genome sequences of 64 type strains of genus Staph aureus.</title>
        <authorList>
            <person name="Cole K."/>
            <person name="Golubchik T."/>
            <person name="Russell J."/>
            <person name="Foster D."/>
            <person name="Llewelyn M."/>
            <person name="Wilson D."/>
            <person name="Crook D."/>
            <person name="Paul J."/>
        </authorList>
    </citation>
    <scope>NUCLEOTIDE SEQUENCE [LARGE SCALE GENOMIC DNA]</scope>
    <source>
        <strain evidence="4 5">DSM 29875</strain>
    </source>
</reference>
<comment type="caution">
    <text evidence="4">The sequence shown here is derived from an EMBL/GenBank/DDBJ whole genome shotgun (WGS) entry which is preliminary data.</text>
</comment>
<dbReference type="AlphaFoldDB" id="A0A2K4FB82"/>
<dbReference type="RefSeq" id="WP_103372382.1">
    <property type="nucleotide sequence ID" value="NZ_CBCRVO010000002.1"/>
</dbReference>
<evidence type="ECO:0000256" key="2">
    <source>
        <dbReference type="PIRSR" id="PIRSR017388-1"/>
    </source>
</evidence>
<evidence type="ECO:0000256" key="1">
    <source>
        <dbReference type="ARBA" id="ARBA00022801"/>
    </source>
</evidence>
<feature type="active site" description="Charge relay system" evidence="2">
    <location>
        <position position="193"/>
    </location>
</feature>
<keyword evidence="1" id="KW-0378">Hydrolase</keyword>